<dbReference type="AlphaFoldDB" id="A0A2S6AM76"/>
<organism evidence="3 4">
    <name type="scientific">Nocardia nova</name>
    <dbReference type="NCBI Taxonomy" id="37330"/>
    <lineage>
        <taxon>Bacteria</taxon>
        <taxon>Bacillati</taxon>
        <taxon>Actinomycetota</taxon>
        <taxon>Actinomycetes</taxon>
        <taxon>Mycobacteriales</taxon>
        <taxon>Nocardiaceae</taxon>
        <taxon>Nocardia</taxon>
    </lineage>
</organism>
<feature type="compositionally biased region" description="Polar residues" evidence="1">
    <location>
        <begin position="1"/>
        <end position="10"/>
    </location>
</feature>
<protein>
    <recommendedName>
        <fullName evidence="2">Putative host cell surface-exposed lipoprotein Ltp-like HTH region domain-containing protein</fullName>
    </recommendedName>
</protein>
<evidence type="ECO:0000313" key="4">
    <source>
        <dbReference type="Proteomes" id="UP000239874"/>
    </source>
</evidence>
<feature type="domain" description="Putative host cell surface-exposed lipoprotein Ltp-like HTH region" evidence="2">
    <location>
        <begin position="159"/>
        <end position="199"/>
    </location>
</feature>
<reference evidence="3 4" key="1">
    <citation type="submission" date="2018-02" db="EMBL/GenBank/DDBJ databases">
        <title>8 Nocardia nova and 1 Nocardia cyriacigeorgica strain used for evolution to TMP-SMX.</title>
        <authorList>
            <person name="Mehta H."/>
            <person name="Weng J."/>
            <person name="Shamoo Y."/>
        </authorList>
    </citation>
    <scope>NUCLEOTIDE SEQUENCE [LARGE SCALE GENOMIC DNA]</scope>
    <source>
        <strain evidence="3 4">MDA3139</strain>
    </source>
</reference>
<dbReference type="Proteomes" id="UP000239874">
    <property type="component" value="Unassembled WGS sequence"/>
</dbReference>
<dbReference type="Pfam" id="PF07553">
    <property type="entry name" value="Lipoprotein_Ltp"/>
    <property type="match status" value="2"/>
</dbReference>
<name>A0A2S6AM76_9NOCA</name>
<sequence>MTEQLPTHQPSYPPAAAAPKEHRKWPRVVGAIVLIPALATAFGAAAGEKANAAPTVSPTSQATVAIASTAAAPATRAWNREPAATGLALLTTAAPAPATAVAFTPAEQQPSSGQRNATQSAKQYLELSGFSRSGLIEQLEYEGYSTEDAAAAVDSLNVDWNEQAVRCAKQYLELTSFSRSGLIDQLVYEGFTHAQAEYGANAAY</sequence>
<gene>
    <name evidence="3" type="ORF">C5E45_20010</name>
</gene>
<dbReference type="Gene3D" id="1.10.10.10">
    <property type="entry name" value="Winged helix-like DNA-binding domain superfamily/Winged helix DNA-binding domain"/>
    <property type="match status" value="2"/>
</dbReference>
<dbReference type="RefSeq" id="WP_104380136.1">
    <property type="nucleotide sequence ID" value="NZ_PSZC01000014.1"/>
</dbReference>
<evidence type="ECO:0000256" key="1">
    <source>
        <dbReference type="SAM" id="MobiDB-lite"/>
    </source>
</evidence>
<dbReference type="InterPro" id="IPR036388">
    <property type="entry name" value="WH-like_DNA-bd_sf"/>
</dbReference>
<feature type="region of interest" description="Disordered" evidence="1">
    <location>
        <begin position="1"/>
        <end position="21"/>
    </location>
</feature>
<feature type="domain" description="Putative host cell surface-exposed lipoprotein Ltp-like HTH region" evidence="2">
    <location>
        <begin position="114"/>
        <end position="156"/>
    </location>
</feature>
<proteinExistence type="predicted"/>
<evidence type="ECO:0000259" key="2">
    <source>
        <dbReference type="Pfam" id="PF07553"/>
    </source>
</evidence>
<evidence type="ECO:0000313" key="3">
    <source>
        <dbReference type="EMBL" id="PPJ36341.1"/>
    </source>
</evidence>
<comment type="caution">
    <text evidence="3">The sequence shown here is derived from an EMBL/GenBank/DDBJ whole genome shotgun (WGS) entry which is preliminary data.</text>
</comment>
<dbReference type="EMBL" id="PSZC01000014">
    <property type="protein sequence ID" value="PPJ36341.1"/>
    <property type="molecule type" value="Genomic_DNA"/>
</dbReference>
<accession>A0A2S6AM76</accession>
<dbReference type="InterPro" id="IPR011434">
    <property type="entry name" value="Ltp-like_HTH"/>
</dbReference>